<organism evidence="1 2">
    <name type="scientific">Musa troglodytarum</name>
    <name type="common">fe'i banana</name>
    <dbReference type="NCBI Taxonomy" id="320322"/>
    <lineage>
        <taxon>Eukaryota</taxon>
        <taxon>Viridiplantae</taxon>
        <taxon>Streptophyta</taxon>
        <taxon>Embryophyta</taxon>
        <taxon>Tracheophyta</taxon>
        <taxon>Spermatophyta</taxon>
        <taxon>Magnoliopsida</taxon>
        <taxon>Liliopsida</taxon>
        <taxon>Zingiberales</taxon>
        <taxon>Musaceae</taxon>
        <taxon>Musa</taxon>
    </lineage>
</organism>
<gene>
    <name evidence="1" type="ORF">MUK42_35880</name>
</gene>
<dbReference type="AlphaFoldDB" id="A0A9E7EAG2"/>
<accession>A0A9E7EAG2</accession>
<dbReference type="EMBL" id="CP097502">
    <property type="protein sequence ID" value="URD73466.1"/>
    <property type="molecule type" value="Genomic_DNA"/>
</dbReference>
<name>A0A9E7EAG2_9LILI</name>
<sequence length="89" mass="9687">MLTQVNFSPAPTTLLAAAVARACVHTVHRRTRGRFTLSVLTAAAARGLHRRLPVGPHRLLQPQSPAATGHVRSHLSALRRRALHLPLLL</sequence>
<evidence type="ECO:0000313" key="2">
    <source>
        <dbReference type="Proteomes" id="UP001055439"/>
    </source>
</evidence>
<evidence type="ECO:0000313" key="1">
    <source>
        <dbReference type="EMBL" id="URD73466.1"/>
    </source>
</evidence>
<proteinExistence type="predicted"/>
<keyword evidence="2" id="KW-1185">Reference proteome</keyword>
<dbReference type="Proteomes" id="UP001055439">
    <property type="component" value="Chromosome 1"/>
</dbReference>
<reference evidence="1" key="1">
    <citation type="submission" date="2022-05" db="EMBL/GenBank/DDBJ databases">
        <title>The Musa troglodytarum L. genome provides insights into the mechanism of non-climacteric behaviour and enrichment of carotenoids.</title>
        <authorList>
            <person name="Wang J."/>
        </authorList>
    </citation>
    <scope>NUCLEOTIDE SEQUENCE</scope>
    <source>
        <tissue evidence="1">Leaf</tissue>
    </source>
</reference>
<protein>
    <submittedName>
        <fullName evidence="1">Uncharacterized protein</fullName>
    </submittedName>
</protein>